<reference evidence="1" key="1">
    <citation type="submission" date="2019-05" db="EMBL/GenBank/DDBJ databases">
        <title>Annotation for the trematode Fasciolopsis buski.</title>
        <authorList>
            <person name="Choi Y.-J."/>
        </authorList>
    </citation>
    <scope>NUCLEOTIDE SEQUENCE</scope>
    <source>
        <strain evidence="1">HT</strain>
        <tissue evidence="1">Whole worm</tissue>
    </source>
</reference>
<name>A0A8E0RM43_9TREM</name>
<dbReference type="AlphaFoldDB" id="A0A8E0RM43"/>
<dbReference type="EMBL" id="LUCM01010424">
    <property type="protein sequence ID" value="KAA0185480.1"/>
    <property type="molecule type" value="Genomic_DNA"/>
</dbReference>
<protein>
    <submittedName>
        <fullName evidence="1">Ral GTPase-activating protein subunit beta</fullName>
    </submittedName>
</protein>
<keyword evidence="2" id="KW-1185">Reference proteome</keyword>
<gene>
    <name evidence="1" type="ORF">FBUS_03630</name>
</gene>
<evidence type="ECO:0000313" key="1">
    <source>
        <dbReference type="EMBL" id="KAA0185480.1"/>
    </source>
</evidence>
<proteinExistence type="predicted"/>
<sequence>TTVSVITTRCDQFGSGVNFQVGRAEALSALCRIMIYARRQNLAPEYLIRFYLCLYYGLETEVGRNLFTMSSILFSAVDLLREDLPGINILLPRLFAACKYVFCDENVTRPEYVTMTMLRRAALHQFMSMVCIPIQFKTVIIRCKFPN</sequence>
<dbReference type="PANTHER" id="PTHR21344:SF1">
    <property type="entry name" value="RAL GTPASE-ACTIVATING PROTEIN SUBUNIT BETA"/>
    <property type="match status" value="1"/>
</dbReference>
<comment type="caution">
    <text evidence="1">The sequence shown here is derived from an EMBL/GenBank/DDBJ whole genome shotgun (WGS) entry which is preliminary data.</text>
</comment>
<dbReference type="OrthoDB" id="10009983at2759"/>
<dbReference type="PANTHER" id="PTHR21344">
    <property type="entry name" value="RAL GTPASE-ACTIVATING PROTEIN SUBUNIT BETA"/>
    <property type="match status" value="1"/>
</dbReference>
<dbReference type="InterPro" id="IPR039930">
    <property type="entry name" value="RALGAPB"/>
</dbReference>
<dbReference type="GO" id="GO:0005096">
    <property type="term" value="F:GTPase activator activity"/>
    <property type="evidence" value="ECO:0007669"/>
    <property type="project" value="InterPro"/>
</dbReference>
<organism evidence="1 2">
    <name type="scientific">Fasciolopsis buskii</name>
    <dbReference type="NCBI Taxonomy" id="27845"/>
    <lineage>
        <taxon>Eukaryota</taxon>
        <taxon>Metazoa</taxon>
        <taxon>Spiralia</taxon>
        <taxon>Lophotrochozoa</taxon>
        <taxon>Platyhelminthes</taxon>
        <taxon>Trematoda</taxon>
        <taxon>Digenea</taxon>
        <taxon>Plagiorchiida</taxon>
        <taxon>Echinostomata</taxon>
        <taxon>Echinostomatoidea</taxon>
        <taxon>Fasciolidae</taxon>
        <taxon>Fasciolopsis</taxon>
    </lineage>
</organism>
<feature type="non-terminal residue" evidence="1">
    <location>
        <position position="1"/>
    </location>
</feature>
<dbReference type="Proteomes" id="UP000728185">
    <property type="component" value="Unassembled WGS sequence"/>
</dbReference>
<evidence type="ECO:0000313" key="2">
    <source>
        <dbReference type="Proteomes" id="UP000728185"/>
    </source>
</evidence>
<accession>A0A8E0RM43</accession>